<dbReference type="InterPro" id="IPR021414">
    <property type="entry name" value="DUF3054"/>
</dbReference>
<evidence type="ECO:0000313" key="2">
    <source>
        <dbReference type="EMBL" id="GAA1420105.1"/>
    </source>
</evidence>
<keyword evidence="1" id="KW-0812">Transmembrane</keyword>
<sequence length="137" mass="13983">MAPADRARSPRPTGGVVAGALGLDAVLVVGFAAVGRASHESGVLGEGGMGLITTAWPFLVALAVGWIFSPGWHAPLAPLRTGVPVWAVTVIGGMLLRAVSGQGTAVPFVVVATLTLLALLVGWRLLATLARRRVSRS</sequence>
<comment type="caution">
    <text evidence="2">The sequence shown here is derived from an EMBL/GenBank/DDBJ whole genome shotgun (WGS) entry which is preliminary data.</text>
</comment>
<evidence type="ECO:0000256" key="1">
    <source>
        <dbReference type="SAM" id="Phobius"/>
    </source>
</evidence>
<feature type="transmembrane region" description="Helical" evidence="1">
    <location>
        <begin position="12"/>
        <end position="35"/>
    </location>
</feature>
<proteinExistence type="predicted"/>
<feature type="transmembrane region" description="Helical" evidence="1">
    <location>
        <begin position="81"/>
        <end position="99"/>
    </location>
</feature>
<dbReference type="Pfam" id="PF11255">
    <property type="entry name" value="DUF3054"/>
    <property type="match status" value="1"/>
</dbReference>
<organism evidence="2 3">
    <name type="scientific">Agrococcus citreus</name>
    <dbReference type="NCBI Taxonomy" id="84643"/>
    <lineage>
        <taxon>Bacteria</taxon>
        <taxon>Bacillati</taxon>
        <taxon>Actinomycetota</taxon>
        <taxon>Actinomycetes</taxon>
        <taxon>Micrococcales</taxon>
        <taxon>Microbacteriaceae</taxon>
        <taxon>Agrococcus</taxon>
    </lineage>
</organism>
<keyword evidence="3" id="KW-1185">Reference proteome</keyword>
<name>A0ABN1YQG0_9MICO</name>
<accession>A0ABN1YQG0</accession>
<feature type="transmembrane region" description="Helical" evidence="1">
    <location>
        <begin position="105"/>
        <end position="126"/>
    </location>
</feature>
<evidence type="ECO:0000313" key="3">
    <source>
        <dbReference type="Proteomes" id="UP001501266"/>
    </source>
</evidence>
<keyword evidence="1" id="KW-0472">Membrane</keyword>
<gene>
    <name evidence="2" type="ORF">GCM10009640_09040</name>
</gene>
<dbReference type="Proteomes" id="UP001501266">
    <property type="component" value="Unassembled WGS sequence"/>
</dbReference>
<feature type="transmembrane region" description="Helical" evidence="1">
    <location>
        <begin position="47"/>
        <end position="69"/>
    </location>
</feature>
<keyword evidence="1" id="KW-1133">Transmembrane helix</keyword>
<reference evidence="2 3" key="1">
    <citation type="journal article" date="2019" name="Int. J. Syst. Evol. Microbiol.">
        <title>The Global Catalogue of Microorganisms (GCM) 10K type strain sequencing project: providing services to taxonomists for standard genome sequencing and annotation.</title>
        <authorList>
            <consortium name="The Broad Institute Genomics Platform"/>
            <consortium name="The Broad Institute Genome Sequencing Center for Infectious Disease"/>
            <person name="Wu L."/>
            <person name="Ma J."/>
        </authorList>
    </citation>
    <scope>NUCLEOTIDE SEQUENCE [LARGE SCALE GENOMIC DNA]</scope>
    <source>
        <strain evidence="2 3">JCM 12398</strain>
    </source>
</reference>
<protein>
    <submittedName>
        <fullName evidence="2">DUF3054 domain-containing protein</fullName>
    </submittedName>
</protein>
<dbReference type="EMBL" id="BAAAKK010000001">
    <property type="protein sequence ID" value="GAA1420105.1"/>
    <property type="molecule type" value="Genomic_DNA"/>
</dbReference>
<dbReference type="RefSeq" id="WP_343917754.1">
    <property type="nucleotide sequence ID" value="NZ_BAAAKK010000001.1"/>
</dbReference>